<dbReference type="Gene3D" id="1.10.443.10">
    <property type="entry name" value="Intergrase catalytic core"/>
    <property type="match status" value="1"/>
</dbReference>
<evidence type="ECO:0000256" key="1">
    <source>
        <dbReference type="ARBA" id="ARBA00023172"/>
    </source>
</evidence>
<dbReference type="InterPro" id="IPR013762">
    <property type="entry name" value="Integrase-like_cat_sf"/>
</dbReference>
<dbReference type="GO" id="GO:0015074">
    <property type="term" value="P:DNA integration"/>
    <property type="evidence" value="ECO:0007669"/>
    <property type="project" value="InterPro"/>
</dbReference>
<proteinExistence type="predicted"/>
<accession>A0A9W7FVQ7</accession>
<organism evidence="2 3">
    <name type="scientific">Triparma retinervis</name>
    <dbReference type="NCBI Taxonomy" id="2557542"/>
    <lineage>
        <taxon>Eukaryota</taxon>
        <taxon>Sar</taxon>
        <taxon>Stramenopiles</taxon>
        <taxon>Ochrophyta</taxon>
        <taxon>Bolidophyceae</taxon>
        <taxon>Parmales</taxon>
        <taxon>Triparmaceae</taxon>
        <taxon>Triparma</taxon>
    </lineage>
</organism>
<dbReference type="EMBL" id="BRXZ01008174">
    <property type="protein sequence ID" value="GMI22647.1"/>
    <property type="molecule type" value="Genomic_DNA"/>
</dbReference>
<sequence length="398" mass="43551">MTGGGFGAGKLSLGELARVASEKQRETQQIPTKFQPTWSLWCTFLEEVHLIPAEFASISDERRVALGLTFLEALRGGAKSGRPLQHGSLKSNIGALNTAHRKYGWQPPFKPLSSISLQDESATLYPEIHRALKGFKKEDGAANQFVAVCKECVEDIKRSAPPPENDPSAARIAAVIEFAFTFLLRGKEYRALRIKHIAFHGRDRLRILDKEGFASDQFRDTWVLASRSSRAKMLMKATHSVSLTFDMQKNGVMGEVITLERSGARDEGVPLCPVSAAARLVSQAWSPSRGVEAPLLAIEAIGRGTSTVVADDITATIRAWARAHPQIYSVEEIPWLSAHGLRGGGAQAYLNDGVSPIRVKAIGRWKSQEQFEVYANAPGVQQAPASALTSVAKRRRLE</sequence>
<dbReference type="GO" id="GO:0003677">
    <property type="term" value="F:DNA binding"/>
    <property type="evidence" value="ECO:0007669"/>
    <property type="project" value="InterPro"/>
</dbReference>
<comment type="caution">
    <text evidence="2">The sequence shown here is derived from an EMBL/GenBank/DDBJ whole genome shotgun (WGS) entry which is preliminary data.</text>
</comment>
<reference evidence="2" key="1">
    <citation type="submission" date="2022-07" db="EMBL/GenBank/DDBJ databases">
        <title>Genome analysis of Parmales, a sister group of diatoms, reveals the evolutionary specialization of diatoms from phago-mixotrophs to photoautotrophs.</title>
        <authorList>
            <person name="Ban H."/>
            <person name="Sato S."/>
            <person name="Yoshikawa S."/>
            <person name="Kazumasa Y."/>
            <person name="Nakamura Y."/>
            <person name="Ichinomiya M."/>
            <person name="Saitoh K."/>
            <person name="Sato N."/>
            <person name="Blanc-Mathieu R."/>
            <person name="Endo H."/>
            <person name="Kuwata A."/>
            <person name="Ogata H."/>
        </authorList>
    </citation>
    <scope>NUCLEOTIDE SEQUENCE</scope>
</reference>
<dbReference type="Proteomes" id="UP001165082">
    <property type="component" value="Unassembled WGS sequence"/>
</dbReference>
<name>A0A9W7FVQ7_9STRA</name>
<evidence type="ECO:0000313" key="2">
    <source>
        <dbReference type="EMBL" id="GMI22647.1"/>
    </source>
</evidence>
<dbReference type="AlphaFoldDB" id="A0A9W7FVQ7"/>
<dbReference type="InterPro" id="IPR011010">
    <property type="entry name" value="DNA_brk_join_enz"/>
</dbReference>
<dbReference type="GO" id="GO:0006310">
    <property type="term" value="P:DNA recombination"/>
    <property type="evidence" value="ECO:0007669"/>
    <property type="project" value="UniProtKB-KW"/>
</dbReference>
<keyword evidence="3" id="KW-1185">Reference proteome</keyword>
<keyword evidence="1" id="KW-0233">DNA recombination</keyword>
<gene>
    <name evidence="2" type="ORF">TrRE_jg2621</name>
</gene>
<dbReference type="SUPFAM" id="SSF56349">
    <property type="entry name" value="DNA breaking-rejoining enzymes"/>
    <property type="match status" value="1"/>
</dbReference>
<evidence type="ECO:0000313" key="3">
    <source>
        <dbReference type="Proteomes" id="UP001165082"/>
    </source>
</evidence>
<protein>
    <submittedName>
        <fullName evidence="2">Uncharacterized protein</fullName>
    </submittedName>
</protein>